<evidence type="ECO:0000313" key="6">
    <source>
        <dbReference type="WBParaSite" id="TMUE_3000013014.1"/>
    </source>
</evidence>
<dbReference type="STRING" id="70415.A0A5S6R128"/>
<evidence type="ECO:0000256" key="1">
    <source>
        <dbReference type="ARBA" id="ARBA00022679"/>
    </source>
</evidence>
<accession>A0A5S6R128</accession>
<dbReference type="GO" id="GO:0004869">
    <property type="term" value="F:cysteine-type endopeptidase inhibitor activity"/>
    <property type="evidence" value="ECO:0007669"/>
    <property type="project" value="TreeGrafter"/>
</dbReference>
<feature type="compositionally biased region" description="Polar residues" evidence="3">
    <location>
        <begin position="1"/>
        <end position="11"/>
    </location>
</feature>
<dbReference type="GO" id="GO:0016740">
    <property type="term" value="F:transferase activity"/>
    <property type="evidence" value="ECO:0007669"/>
    <property type="project" value="UniProtKB-KW"/>
</dbReference>
<dbReference type="CDD" id="cd23810">
    <property type="entry name" value="UBCc_BIRC6"/>
    <property type="match status" value="1"/>
</dbReference>
<feature type="compositionally biased region" description="Basic and acidic residues" evidence="3">
    <location>
        <begin position="12"/>
        <end position="21"/>
    </location>
</feature>
<dbReference type="PANTHER" id="PTHR46116">
    <property type="entry name" value="(E3-INDEPENDENT) E2 UBIQUITIN-CONJUGATING ENZYME"/>
    <property type="match status" value="1"/>
</dbReference>
<evidence type="ECO:0000256" key="2">
    <source>
        <dbReference type="ARBA" id="ARBA00022786"/>
    </source>
</evidence>
<dbReference type="PROSITE" id="PS50127">
    <property type="entry name" value="UBC_2"/>
    <property type="match status" value="1"/>
</dbReference>
<dbReference type="GO" id="GO:0005634">
    <property type="term" value="C:nucleus"/>
    <property type="evidence" value="ECO:0007669"/>
    <property type="project" value="TreeGrafter"/>
</dbReference>
<evidence type="ECO:0000256" key="3">
    <source>
        <dbReference type="SAM" id="MobiDB-lite"/>
    </source>
</evidence>
<dbReference type="SUPFAM" id="SSF54495">
    <property type="entry name" value="UBC-like"/>
    <property type="match status" value="1"/>
</dbReference>
<organism evidence="5 6">
    <name type="scientific">Trichuris muris</name>
    <name type="common">Mouse whipworm</name>
    <dbReference type="NCBI Taxonomy" id="70415"/>
    <lineage>
        <taxon>Eukaryota</taxon>
        <taxon>Metazoa</taxon>
        <taxon>Ecdysozoa</taxon>
        <taxon>Nematoda</taxon>
        <taxon>Enoplea</taxon>
        <taxon>Dorylaimia</taxon>
        <taxon>Trichinellida</taxon>
        <taxon>Trichuridae</taxon>
        <taxon>Trichuris</taxon>
    </lineage>
</organism>
<protein>
    <submittedName>
        <fullName evidence="6">UBIQUITIN_CONJUGAT_2 domain-containing protein</fullName>
    </submittedName>
</protein>
<dbReference type="WBParaSite" id="TMUE_3000013014.1">
    <property type="protein sequence ID" value="TMUE_3000013014.1"/>
    <property type="gene ID" value="WBGene00287078"/>
</dbReference>
<dbReference type="Proteomes" id="UP000046395">
    <property type="component" value="Unassembled WGS sequence"/>
</dbReference>
<dbReference type="AlphaFoldDB" id="A0A5S6R128"/>
<keyword evidence="2" id="KW-0833">Ubl conjugation pathway</keyword>
<dbReference type="GO" id="GO:0043066">
    <property type="term" value="P:negative regulation of apoptotic process"/>
    <property type="evidence" value="ECO:0007669"/>
    <property type="project" value="TreeGrafter"/>
</dbReference>
<evidence type="ECO:0000313" key="5">
    <source>
        <dbReference type="Proteomes" id="UP000046395"/>
    </source>
</evidence>
<keyword evidence="1" id="KW-0808">Transferase</keyword>
<reference evidence="6" key="1">
    <citation type="submission" date="2019-12" db="UniProtKB">
        <authorList>
            <consortium name="WormBaseParasite"/>
        </authorList>
    </citation>
    <scope>IDENTIFICATION</scope>
</reference>
<dbReference type="PANTHER" id="PTHR46116:SF39">
    <property type="entry name" value="BACULOVIRAL IAP REPEAT-CONTAINING PROTEIN 6"/>
    <property type="match status" value="1"/>
</dbReference>
<proteinExistence type="predicted"/>
<dbReference type="InterPro" id="IPR000608">
    <property type="entry name" value="UBC"/>
</dbReference>
<dbReference type="Gene3D" id="3.10.110.10">
    <property type="entry name" value="Ubiquitin Conjugating Enzyme"/>
    <property type="match status" value="1"/>
</dbReference>
<evidence type="ECO:0000259" key="4">
    <source>
        <dbReference type="PROSITE" id="PS50127"/>
    </source>
</evidence>
<dbReference type="InterPro" id="IPR016135">
    <property type="entry name" value="UBQ-conjugating_enzyme/RWD"/>
</dbReference>
<feature type="domain" description="UBC core" evidence="4">
    <location>
        <begin position="406"/>
        <end position="572"/>
    </location>
</feature>
<dbReference type="Pfam" id="PF00179">
    <property type="entry name" value="UQ_con"/>
    <property type="match status" value="1"/>
</dbReference>
<name>A0A5S6R128_TRIMR</name>
<keyword evidence="5" id="KW-1185">Reference proteome</keyword>
<dbReference type="SMART" id="SM00212">
    <property type="entry name" value="UBCc"/>
    <property type="match status" value="1"/>
</dbReference>
<sequence length="670" mass="76008">MGTSVSLASSPEQHDGNPVERAKEILRQNPLKMSSMVRLERMINEADAREKVQLLNGGIIRRIVELINNLHNCWSAAKMESSINGSNHMIKVPLAANRCRSNGFVTQITVGRRKANAMAFARGTGYSCGSTRCQWDIERYVEETIVREEQLSWLMNAFAAFLYSSCPDFSDPDAVFETLSKLELNHAVDEIGGILCQSTIGSMITYHLKNESIYDISERLGFYQALLNMVCCIVIHPGLARQVLQPDGPPEESLQLRLLPRFRSLIASYLAFTRLKLRTPDLRLTEFLETVDSCQRLLKACNKRYLGMTTKTTTAATYAMVSSAVTTNGTDIWRKSACQPDESDMQTAGVVPPATPVPLASVYFRAMKSLQIRSWRFIDENGKWLLPYSYYKEAKALNPLSPSLKDRGKRIAREIASLENNLPLSESNSIFVCVEESRCDVMKVLITGPDQTPYQNGCFEFDLFFPVSYPFAPPKMTFLTTNGGELRFNPNLYQDGKVCLSILNTWEGRPEEKWNPYCSLLQLLVSIQALIFVKEPYFNEPGFEKYMCTERGQHLSRNYNQQLRHATLQVAVVEQLRNAGDYFQEVVYQHVWLKRDSIVQQAQTCMNEAMLTKTSTNKTEDRKLLYTGDSETMSLKGVAHTVENVKRELCKLEKWIAKRKDPLLSRPIAS</sequence>
<feature type="region of interest" description="Disordered" evidence="3">
    <location>
        <begin position="1"/>
        <end position="21"/>
    </location>
</feature>